<feature type="non-terminal residue" evidence="7">
    <location>
        <position position="318"/>
    </location>
</feature>
<dbReference type="Proteomes" id="UP000037460">
    <property type="component" value="Unassembled WGS sequence"/>
</dbReference>
<evidence type="ECO:0000256" key="5">
    <source>
        <dbReference type="SAM" id="MobiDB-lite"/>
    </source>
</evidence>
<feature type="region of interest" description="Disordered" evidence="5">
    <location>
        <begin position="277"/>
        <end position="298"/>
    </location>
</feature>
<dbReference type="GO" id="GO:0043138">
    <property type="term" value="F:3'-5' DNA helicase activity"/>
    <property type="evidence" value="ECO:0007669"/>
    <property type="project" value="TreeGrafter"/>
</dbReference>
<name>A0A0M0K9F6_9EUKA</name>
<keyword evidence="4" id="KW-0067">ATP-binding</keyword>
<evidence type="ECO:0000259" key="6">
    <source>
        <dbReference type="PROSITE" id="PS51192"/>
    </source>
</evidence>
<evidence type="ECO:0000313" key="7">
    <source>
        <dbReference type="EMBL" id="KOO35033.1"/>
    </source>
</evidence>
<evidence type="ECO:0000256" key="3">
    <source>
        <dbReference type="ARBA" id="ARBA00022806"/>
    </source>
</evidence>
<evidence type="ECO:0000256" key="1">
    <source>
        <dbReference type="ARBA" id="ARBA00022741"/>
    </source>
</evidence>
<dbReference type="PANTHER" id="PTHR14025:SF20">
    <property type="entry name" value="FANCONI ANEMIA GROUP M PROTEIN"/>
    <property type="match status" value="1"/>
</dbReference>
<evidence type="ECO:0000256" key="4">
    <source>
        <dbReference type="ARBA" id="ARBA00022840"/>
    </source>
</evidence>
<accession>A0A0M0K9F6</accession>
<dbReference type="GO" id="GO:0009378">
    <property type="term" value="F:four-way junction helicase activity"/>
    <property type="evidence" value="ECO:0007669"/>
    <property type="project" value="TreeGrafter"/>
</dbReference>
<keyword evidence="3 7" id="KW-0347">Helicase</keyword>
<dbReference type="GO" id="GO:0045003">
    <property type="term" value="P:double-strand break repair via synthesis-dependent strand annealing"/>
    <property type="evidence" value="ECO:0007669"/>
    <property type="project" value="TreeGrafter"/>
</dbReference>
<proteinExistence type="predicted"/>
<evidence type="ECO:0000313" key="8">
    <source>
        <dbReference type="Proteomes" id="UP000037460"/>
    </source>
</evidence>
<comment type="caution">
    <text evidence="7">The sequence shown here is derived from an EMBL/GenBank/DDBJ whole genome shotgun (WGS) entry which is preliminary data.</text>
</comment>
<dbReference type="PROSITE" id="PS51192">
    <property type="entry name" value="HELICASE_ATP_BIND_1"/>
    <property type="match status" value="1"/>
</dbReference>
<sequence length="318" mass="33826">MAPNRALVQQQVGACCAYMGLSPEVDAQLLTGEEPPAARKERWAHTAARLIFCTPQVLHNDMRNGLCDPTRICCLVFDECHHARSEKEAYALVARHVREAQRADEHAGARVLGLSATAGSTLAQVQSVINMLHIAKLETRTEHELLSFLHGRTICTHRVPTAGSGSDARPLSYREMLMEPGISALRRLCDAKALDPVAIGQLDAAAMQLCGTNLERMLSRAAQGSAMLGGASVSQVRTLHECHTLLSALVALADAAEGDRPKAAGAGDQGAIAQIEAHAHSDDGEAGDDEDVAEDADERARLEQLEPLLGAVEAAGVT</sequence>
<dbReference type="GO" id="GO:0005524">
    <property type="term" value="F:ATP binding"/>
    <property type="evidence" value="ECO:0007669"/>
    <property type="project" value="UniProtKB-KW"/>
</dbReference>
<feature type="domain" description="Helicase ATP-binding" evidence="6">
    <location>
        <begin position="1"/>
        <end position="136"/>
    </location>
</feature>
<keyword evidence="8" id="KW-1185">Reference proteome</keyword>
<dbReference type="GO" id="GO:0016787">
    <property type="term" value="F:hydrolase activity"/>
    <property type="evidence" value="ECO:0007669"/>
    <property type="project" value="UniProtKB-KW"/>
</dbReference>
<protein>
    <submittedName>
        <fullName evidence="7">Dead box helicase</fullName>
    </submittedName>
</protein>
<dbReference type="InterPro" id="IPR011545">
    <property type="entry name" value="DEAD/DEAH_box_helicase_dom"/>
</dbReference>
<keyword evidence="2" id="KW-0378">Hydrolase</keyword>
<dbReference type="GO" id="GO:0036297">
    <property type="term" value="P:interstrand cross-link repair"/>
    <property type="evidence" value="ECO:0007669"/>
    <property type="project" value="TreeGrafter"/>
</dbReference>
<dbReference type="Pfam" id="PF00270">
    <property type="entry name" value="DEAD"/>
    <property type="match status" value="1"/>
</dbReference>
<dbReference type="AlphaFoldDB" id="A0A0M0K9F6"/>
<dbReference type="InterPro" id="IPR027417">
    <property type="entry name" value="P-loop_NTPase"/>
</dbReference>
<keyword evidence="1" id="KW-0547">Nucleotide-binding</keyword>
<feature type="compositionally biased region" description="Acidic residues" evidence="5">
    <location>
        <begin position="284"/>
        <end position="297"/>
    </location>
</feature>
<dbReference type="SUPFAM" id="SSF52540">
    <property type="entry name" value="P-loop containing nucleoside triphosphate hydrolases"/>
    <property type="match status" value="1"/>
</dbReference>
<dbReference type="PANTHER" id="PTHR14025">
    <property type="entry name" value="FANCONI ANEMIA GROUP M FANCM FAMILY MEMBER"/>
    <property type="match status" value="1"/>
</dbReference>
<dbReference type="EMBL" id="JWZX01001008">
    <property type="protein sequence ID" value="KOO35033.1"/>
    <property type="molecule type" value="Genomic_DNA"/>
</dbReference>
<gene>
    <name evidence="7" type="ORF">Ctob_012856</name>
</gene>
<evidence type="ECO:0000256" key="2">
    <source>
        <dbReference type="ARBA" id="ARBA00022801"/>
    </source>
</evidence>
<dbReference type="Gene3D" id="3.40.50.300">
    <property type="entry name" value="P-loop containing nucleotide triphosphate hydrolases"/>
    <property type="match status" value="1"/>
</dbReference>
<organism evidence="7 8">
    <name type="scientific">Chrysochromulina tobinii</name>
    <dbReference type="NCBI Taxonomy" id="1460289"/>
    <lineage>
        <taxon>Eukaryota</taxon>
        <taxon>Haptista</taxon>
        <taxon>Haptophyta</taxon>
        <taxon>Prymnesiophyceae</taxon>
        <taxon>Prymnesiales</taxon>
        <taxon>Chrysochromulinaceae</taxon>
        <taxon>Chrysochromulina</taxon>
    </lineage>
</organism>
<dbReference type="InterPro" id="IPR014001">
    <property type="entry name" value="Helicase_ATP-bd"/>
</dbReference>
<reference evidence="8" key="1">
    <citation type="journal article" date="2015" name="PLoS Genet.">
        <title>Genome Sequence and Transcriptome Analyses of Chrysochromulina tobin: Metabolic Tools for Enhanced Algal Fitness in the Prominent Order Prymnesiales (Haptophyceae).</title>
        <authorList>
            <person name="Hovde B.T."/>
            <person name="Deodato C.R."/>
            <person name="Hunsperger H.M."/>
            <person name="Ryken S.A."/>
            <person name="Yost W."/>
            <person name="Jha R.K."/>
            <person name="Patterson J."/>
            <person name="Monnat R.J. Jr."/>
            <person name="Barlow S.B."/>
            <person name="Starkenburg S.R."/>
            <person name="Cattolico R.A."/>
        </authorList>
    </citation>
    <scope>NUCLEOTIDE SEQUENCE</scope>
    <source>
        <strain evidence="8">CCMP291</strain>
    </source>
</reference>
<dbReference type="GO" id="GO:0000400">
    <property type="term" value="F:four-way junction DNA binding"/>
    <property type="evidence" value="ECO:0007669"/>
    <property type="project" value="TreeGrafter"/>
</dbReference>